<reference evidence="2" key="1">
    <citation type="submission" date="2020-10" db="EMBL/GenBank/DDBJ databases">
        <title>An improved Amphimedon queenslandica hologenome assembly reveals how three proteobacterial symbionts can extend the metabolic phenotypic of their marine sponge host.</title>
        <authorList>
            <person name="Degnan B."/>
            <person name="Degnan S."/>
            <person name="Xiang X."/>
        </authorList>
    </citation>
    <scope>NUCLEOTIDE SEQUENCE</scope>
    <source>
        <strain evidence="2">AqS2</strain>
    </source>
</reference>
<organism evidence="2 3">
    <name type="scientific">Candidatus Amphirhobacter heronislandensis</name>
    <dbReference type="NCBI Taxonomy" id="1732024"/>
    <lineage>
        <taxon>Bacteria</taxon>
        <taxon>Pseudomonadati</taxon>
        <taxon>Pseudomonadota</taxon>
        <taxon>Gammaproteobacteria</taxon>
        <taxon>Candidatus Tethybacterales</taxon>
        <taxon>Candidatus Tethybacteraceae</taxon>
        <taxon>Candidatus Amphirhobacter</taxon>
    </lineage>
</organism>
<feature type="non-terminal residue" evidence="2">
    <location>
        <position position="676"/>
    </location>
</feature>
<comment type="caution">
    <text evidence="2">The sequence shown here is derived from an EMBL/GenBank/DDBJ whole genome shotgun (WGS) entry which is preliminary data.</text>
</comment>
<sequence>MDGLNRSKVAASQAPAVLAKYIEGKLKSGARPLILISDSHDRTAVAKKLENSIGASIVQTGSLLAAADYGDQKISLAALTYVNEDYQLAKTAAEMRLLVQIYGYLRKENRRKKFKNPLAVSIMFRDVLIEMENERGSEDIANSPDDDAYVEEFCFVRELWYAFIKPLRVDRRKRLENYAQELADSKSPVAYLHWGDEDKQIVEFLKSAQEKGAPVAIYEADFEVEKSKDKQLDCEDELETEEGKAKLLDRLWRGEGINAKLEFKSALAYQAQTLEEAAEAAKRMLYSWLPPEPPDKALKIGILAYDRQLVRRLSSMLLQDDIHLQDTTGWPANNLLIGKALLALASTSGMEAKDLLRNTQNIAVRERLQSGWWQTPRYLASSSAKQEKWAKKWEDMKKLEKDLDDFICKSKGKRKISAWFDGLADQAEGEIYGSFFNQDDAAHSLRKLLRMLADEFKDVEEKEDDSDGDYRIDEVKRLLFDSLAATNLVPSNNESPIQLIRPGRFTTRKFDAVLLAGADSTQLPLATAPQLFNDKVRAMLGLPDIAKKIQKQRRALAWMLENTKQVGTVWHGEAGVSPYIELMLEHTKKVKETGKNDVKLEKLKRPWDKAVGNDALTGHKARLYHGIENTSVSSCVKLMECPYQYYASKVLRLREDRPQNIGERRERYGSFVHEIL</sequence>
<accession>A0A930UHK9</accession>
<evidence type="ECO:0000259" key="1">
    <source>
        <dbReference type="Pfam" id="PF12705"/>
    </source>
</evidence>
<dbReference type="SUPFAM" id="SSF52540">
    <property type="entry name" value="P-loop containing nucleoside triphosphate hydrolases"/>
    <property type="match status" value="1"/>
</dbReference>
<protein>
    <submittedName>
        <fullName evidence="2">PD-(D/E)XK nuclease family protein</fullName>
    </submittedName>
</protein>
<dbReference type="Pfam" id="PF12705">
    <property type="entry name" value="PDDEXK_1"/>
    <property type="match status" value="1"/>
</dbReference>
<evidence type="ECO:0000313" key="2">
    <source>
        <dbReference type="EMBL" id="MBF2735032.1"/>
    </source>
</evidence>
<dbReference type="InterPro" id="IPR027417">
    <property type="entry name" value="P-loop_NTPase"/>
</dbReference>
<dbReference type="InterPro" id="IPR038726">
    <property type="entry name" value="PDDEXK_AddAB-type"/>
</dbReference>
<feature type="domain" description="PD-(D/E)XK endonuclease-like" evidence="1">
    <location>
        <begin position="630"/>
        <end position="676"/>
    </location>
</feature>
<gene>
    <name evidence="2" type="ORF">ISN26_02945</name>
</gene>
<dbReference type="EMBL" id="JADHEI010000031">
    <property type="protein sequence ID" value="MBF2735032.1"/>
    <property type="molecule type" value="Genomic_DNA"/>
</dbReference>
<evidence type="ECO:0000313" key="3">
    <source>
        <dbReference type="Proteomes" id="UP000604381"/>
    </source>
</evidence>
<name>A0A930UHK9_9GAMM</name>
<proteinExistence type="predicted"/>
<dbReference type="Proteomes" id="UP000604381">
    <property type="component" value="Unassembled WGS sequence"/>
</dbReference>
<keyword evidence="3" id="KW-1185">Reference proteome</keyword>
<dbReference type="AlphaFoldDB" id="A0A930UHK9"/>